<evidence type="ECO:0000313" key="3">
    <source>
        <dbReference type="EMBL" id="MDY3558114.1"/>
    </source>
</evidence>
<accession>A0ABU5ES95</accession>
<dbReference type="EMBL" id="JAXBLV010000013">
    <property type="protein sequence ID" value="MDY3558114.1"/>
    <property type="molecule type" value="Genomic_DNA"/>
</dbReference>
<dbReference type="Gene3D" id="3.40.50.300">
    <property type="entry name" value="P-loop containing nucleotide triphosphate hydrolases"/>
    <property type="match status" value="1"/>
</dbReference>
<dbReference type="RefSeq" id="WP_320685083.1">
    <property type="nucleotide sequence ID" value="NZ_JAXBLV010000013.1"/>
</dbReference>
<dbReference type="PANTHER" id="PTHR41287">
    <property type="match status" value="1"/>
</dbReference>
<organism evidence="3 4">
    <name type="scientific">Gemmata algarum</name>
    <dbReference type="NCBI Taxonomy" id="2975278"/>
    <lineage>
        <taxon>Bacteria</taxon>
        <taxon>Pseudomonadati</taxon>
        <taxon>Planctomycetota</taxon>
        <taxon>Planctomycetia</taxon>
        <taxon>Gemmatales</taxon>
        <taxon>Gemmataceae</taxon>
        <taxon>Gemmata</taxon>
    </lineage>
</organism>
<sequence>MSAPPDWAVRTAADRAAIAAGYYWDQEAAERVVRFAAAFVAVKYAAGAGDQFRLFDWQARFLMSLYGWRRPDGGRRFRKVLLHVPKKNGKTLIVSVIALYELIGARVRAPLVASASTTKENAKQVYEQLISCINRDGPEGKLAQVCKPVDSRKVIKIPSRDGEYRALSADAPNAEGLNCSAVIVDEAHAHRSPKLYRTLEYAMIGRPDGFMVIISTAGDDLTHWYYALVERGRRILAGTDTDPTTYAEIYEANPDTDDLDDPATWRKVNPSIDQYEGFTSEAFRLEWEAAKKTTTDRLTFERYRFNIFRRAEEATWIDLVRWDACKGHVPTPAELRHLPVWLGFDASQRIDPTSISAVWGRPGRQFYARSWAFVAEAGVRSREKTNLPRYQQFIAEGSMIMTPGEVISKTAVMSQLFELIAFGNVQGLVMDPNGAWVIGQDLDSVLGIEKIHRQPQSHRWFNGPTRELETCVIQKRLTHDGSAWARWCVNSVRLDQDQYKNVRPVKKKSVDHIDGAVALLMPFALADAAAAAPPPKPSVYEGRGFRTL</sequence>
<dbReference type="Proteomes" id="UP001272242">
    <property type="component" value="Unassembled WGS sequence"/>
</dbReference>
<name>A0ABU5ES95_9BACT</name>
<dbReference type="InterPro" id="IPR046462">
    <property type="entry name" value="TerL_nuclease"/>
</dbReference>
<dbReference type="Pfam" id="PF20441">
    <property type="entry name" value="TerL_nuclease"/>
    <property type="match status" value="1"/>
</dbReference>
<dbReference type="PANTHER" id="PTHR41287:SF1">
    <property type="entry name" value="PROTEIN YMFN"/>
    <property type="match status" value="1"/>
</dbReference>
<dbReference type="InterPro" id="IPR046461">
    <property type="entry name" value="TerL_ATPase"/>
</dbReference>
<protein>
    <submittedName>
        <fullName evidence="3">Terminase large subunit</fullName>
    </submittedName>
</protein>
<feature type="domain" description="Terminase large subunit-like endonuclease" evidence="2">
    <location>
        <begin position="249"/>
        <end position="526"/>
    </location>
</feature>
<dbReference type="InterPro" id="IPR027417">
    <property type="entry name" value="P-loop_NTPase"/>
</dbReference>
<comment type="caution">
    <text evidence="3">The sequence shown here is derived from an EMBL/GenBank/DDBJ whole genome shotgun (WGS) entry which is preliminary data.</text>
</comment>
<gene>
    <name evidence="3" type="ORF">R5W23_000835</name>
</gene>
<dbReference type="InterPro" id="IPR005021">
    <property type="entry name" value="Terminase_largesu-like"/>
</dbReference>
<evidence type="ECO:0000313" key="4">
    <source>
        <dbReference type="Proteomes" id="UP001272242"/>
    </source>
</evidence>
<reference evidence="4" key="1">
    <citation type="journal article" date="2023" name="Mar. Drugs">
        <title>Gemmata algarum, a Novel Planctomycete Isolated from an Algal Mat, Displays Antimicrobial Activity.</title>
        <authorList>
            <person name="Kumar G."/>
            <person name="Kallscheuer N."/>
            <person name="Kashif M."/>
            <person name="Ahamad S."/>
            <person name="Jagadeeshwari U."/>
            <person name="Pannikurungottu S."/>
            <person name="Haufschild T."/>
            <person name="Kabuu M."/>
            <person name="Sasikala C."/>
            <person name="Jogler C."/>
            <person name="Ramana C."/>
        </authorList>
    </citation>
    <scope>NUCLEOTIDE SEQUENCE [LARGE SCALE GENOMIC DNA]</scope>
    <source>
        <strain evidence="4">JC673</strain>
    </source>
</reference>
<proteinExistence type="predicted"/>
<feature type="domain" description="Terminase large subunit-like ATPase" evidence="1">
    <location>
        <begin position="57"/>
        <end position="229"/>
    </location>
</feature>
<dbReference type="Pfam" id="PF03354">
    <property type="entry name" value="TerL_ATPase"/>
    <property type="match status" value="1"/>
</dbReference>
<evidence type="ECO:0000259" key="2">
    <source>
        <dbReference type="Pfam" id="PF20441"/>
    </source>
</evidence>
<keyword evidence="4" id="KW-1185">Reference proteome</keyword>
<evidence type="ECO:0000259" key="1">
    <source>
        <dbReference type="Pfam" id="PF03354"/>
    </source>
</evidence>